<comment type="caution">
    <text evidence="1">The sequence shown here is derived from an EMBL/GenBank/DDBJ whole genome shotgun (WGS) entry which is preliminary data.</text>
</comment>
<gene>
    <name evidence="1" type="ORF">FA95DRAFT_1553709</name>
</gene>
<organism evidence="1 2">
    <name type="scientific">Auriscalpium vulgare</name>
    <dbReference type="NCBI Taxonomy" id="40419"/>
    <lineage>
        <taxon>Eukaryota</taxon>
        <taxon>Fungi</taxon>
        <taxon>Dikarya</taxon>
        <taxon>Basidiomycota</taxon>
        <taxon>Agaricomycotina</taxon>
        <taxon>Agaricomycetes</taxon>
        <taxon>Russulales</taxon>
        <taxon>Auriscalpiaceae</taxon>
        <taxon>Auriscalpium</taxon>
    </lineage>
</organism>
<dbReference type="Proteomes" id="UP000814033">
    <property type="component" value="Unassembled WGS sequence"/>
</dbReference>
<evidence type="ECO:0000313" key="1">
    <source>
        <dbReference type="EMBL" id="KAI0052370.1"/>
    </source>
</evidence>
<accession>A0ACB8S7J4</accession>
<reference evidence="1" key="1">
    <citation type="submission" date="2021-02" db="EMBL/GenBank/DDBJ databases">
        <authorList>
            <consortium name="DOE Joint Genome Institute"/>
            <person name="Ahrendt S."/>
            <person name="Looney B.P."/>
            <person name="Miyauchi S."/>
            <person name="Morin E."/>
            <person name="Drula E."/>
            <person name="Courty P.E."/>
            <person name="Chicoki N."/>
            <person name="Fauchery L."/>
            <person name="Kohler A."/>
            <person name="Kuo A."/>
            <person name="Labutti K."/>
            <person name="Pangilinan J."/>
            <person name="Lipzen A."/>
            <person name="Riley R."/>
            <person name="Andreopoulos W."/>
            <person name="He G."/>
            <person name="Johnson J."/>
            <person name="Barry K.W."/>
            <person name="Grigoriev I.V."/>
            <person name="Nagy L."/>
            <person name="Hibbett D."/>
            <person name="Henrissat B."/>
            <person name="Matheny P.B."/>
            <person name="Labbe J."/>
            <person name="Martin F."/>
        </authorList>
    </citation>
    <scope>NUCLEOTIDE SEQUENCE</scope>
    <source>
        <strain evidence="1">FP105234-sp</strain>
    </source>
</reference>
<sequence>MFKLLRRISSSVYPRPDRPWSDDATSNAPTIGRKRARDDDDEDMPDVATTRKRRGQLDREDSAASEIGELGSKGKETDPAVKEVTLGVEEVELDEKKEEGVKSGDVKVELAEKGSEKGDDDGADATPSAASAGVSEEKEASSAGVSEEKEASLKVELPAADAEATPEEPVDTKDTSAVDEPPSDPAALPSSLKTPSTSQDPIPTPNTDKPESEDVEAVAEHDDTQDAVADEE</sequence>
<reference evidence="1" key="2">
    <citation type="journal article" date="2022" name="New Phytol.">
        <title>Evolutionary transition to the ectomycorrhizal habit in the genomes of a hyperdiverse lineage of mushroom-forming fungi.</title>
        <authorList>
            <person name="Looney B."/>
            <person name="Miyauchi S."/>
            <person name="Morin E."/>
            <person name="Drula E."/>
            <person name="Courty P.E."/>
            <person name="Kohler A."/>
            <person name="Kuo A."/>
            <person name="LaButti K."/>
            <person name="Pangilinan J."/>
            <person name="Lipzen A."/>
            <person name="Riley R."/>
            <person name="Andreopoulos W."/>
            <person name="He G."/>
            <person name="Johnson J."/>
            <person name="Nolan M."/>
            <person name="Tritt A."/>
            <person name="Barry K.W."/>
            <person name="Grigoriev I.V."/>
            <person name="Nagy L.G."/>
            <person name="Hibbett D."/>
            <person name="Henrissat B."/>
            <person name="Matheny P.B."/>
            <person name="Labbe J."/>
            <person name="Martin F.M."/>
        </authorList>
    </citation>
    <scope>NUCLEOTIDE SEQUENCE</scope>
    <source>
        <strain evidence="1">FP105234-sp</strain>
    </source>
</reference>
<dbReference type="EMBL" id="MU275846">
    <property type="protein sequence ID" value="KAI0052370.1"/>
    <property type="molecule type" value="Genomic_DNA"/>
</dbReference>
<name>A0ACB8S7J4_9AGAM</name>
<proteinExistence type="predicted"/>
<keyword evidence="2" id="KW-1185">Reference proteome</keyword>
<evidence type="ECO:0000313" key="2">
    <source>
        <dbReference type="Proteomes" id="UP000814033"/>
    </source>
</evidence>
<protein>
    <submittedName>
        <fullName evidence="1">Uncharacterized protein</fullName>
    </submittedName>
</protein>